<evidence type="ECO:0000313" key="2">
    <source>
        <dbReference type="Proteomes" id="UP001212841"/>
    </source>
</evidence>
<proteinExistence type="predicted"/>
<reference evidence="1" key="1">
    <citation type="submission" date="2020-05" db="EMBL/GenBank/DDBJ databases">
        <title>Phylogenomic resolution of chytrid fungi.</title>
        <authorList>
            <person name="Stajich J.E."/>
            <person name="Amses K."/>
            <person name="Simmons R."/>
            <person name="Seto K."/>
            <person name="Myers J."/>
            <person name="Bonds A."/>
            <person name="Quandt C.A."/>
            <person name="Barry K."/>
            <person name="Liu P."/>
            <person name="Grigoriev I."/>
            <person name="Longcore J.E."/>
            <person name="James T.Y."/>
        </authorList>
    </citation>
    <scope>NUCLEOTIDE SEQUENCE</scope>
    <source>
        <strain evidence="1">JEL0318</strain>
    </source>
</reference>
<comment type="caution">
    <text evidence="1">The sequence shown here is derived from an EMBL/GenBank/DDBJ whole genome shotgun (WGS) entry which is preliminary data.</text>
</comment>
<gene>
    <name evidence="1" type="ORF">HK097_009983</name>
</gene>
<accession>A0AAD5SB10</accession>
<dbReference type="Proteomes" id="UP001212841">
    <property type="component" value="Unassembled WGS sequence"/>
</dbReference>
<organism evidence="1 2">
    <name type="scientific">Rhizophlyctis rosea</name>
    <dbReference type="NCBI Taxonomy" id="64517"/>
    <lineage>
        <taxon>Eukaryota</taxon>
        <taxon>Fungi</taxon>
        <taxon>Fungi incertae sedis</taxon>
        <taxon>Chytridiomycota</taxon>
        <taxon>Chytridiomycota incertae sedis</taxon>
        <taxon>Chytridiomycetes</taxon>
        <taxon>Rhizophlyctidales</taxon>
        <taxon>Rhizophlyctidaceae</taxon>
        <taxon>Rhizophlyctis</taxon>
    </lineage>
</organism>
<protein>
    <submittedName>
        <fullName evidence="1">Uncharacterized protein</fullName>
    </submittedName>
</protein>
<dbReference type="AlphaFoldDB" id="A0AAD5SB10"/>
<evidence type="ECO:0000313" key="1">
    <source>
        <dbReference type="EMBL" id="KAJ3049020.1"/>
    </source>
</evidence>
<dbReference type="EMBL" id="JADGJD010000704">
    <property type="protein sequence ID" value="KAJ3049020.1"/>
    <property type="molecule type" value="Genomic_DNA"/>
</dbReference>
<keyword evidence="2" id="KW-1185">Reference proteome</keyword>
<sequence length="207" mass="23201">MVSIFDELTTILGKSSTPFFSLSHTYSTEEPNDERRAIWANHRCNVGAKPLPSRDAPKYTWLAAEQDLERQLIKCGGWAVSMTNSDTLPFIITEGFLLDGEDADLDLGRPCGCHDNAQALHDENPEEIVVMMGYALSEDGMWRGHSWGLRIADNGFRIIETTSERVAYFGHILKPGQEAATKEEELELFARGSDILREFYANSGKEL</sequence>
<name>A0AAD5SB10_9FUNG</name>